<dbReference type="SUPFAM" id="SSF58104">
    <property type="entry name" value="Methyl-accepting chemotaxis protein (MCP) signaling domain"/>
    <property type="match status" value="1"/>
</dbReference>
<dbReference type="OrthoDB" id="9811483at2"/>
<dbReference type="InterPro" id="IPR017501">
    <property type="entry name" value="Phage_infect_YhgE_C"/>
</dbReference>
<gene>
    <name evidence="7" type="ORF">I6I10_02420</name>
</gene>
<dbReference type="Gene3D" id="3.40.1710.10">
    <property type="entry name" value="abc type-2 transporter like domain"/>
    <property type="match status" value="1"/>
</dbReference>
<dbReference type="NCBIfam" id="TIGR03061">
    <property type="entry name" value="pip_yhgE_Nterm"/>
    <property type="match status" value="1"/>
</dbReference>
<feature type="transmembrane region" description="Helical" evidence="5">
    <location>
        <begin position="557"/>
        <end position="581"/>
    </location>
</feature>
<dbReference type="Pfam" id="PF12698">
    <property type="entry name" value="ABC2_membrane_3"/>
    <property type="match status" value="2"/>
</dbReference>
<dbReference type="PANTHER" id="PTHR43077:SF5">
    <property type="entry name" value="PHAGE INFECTION PROTEIN"/>
    <property type="match status" value="1"/>
</dbReference>
<keyword evidence="3 5" id="KW-1133">Transmembrane helix</keyword>
<feature type="transmembrane region" description="Helical" evidence="5">
    <location>
        <begin position="647"/>
        <end position="667"/>
    </location>
</feature>
<dbReference type="InterPro" id="IPR013525">
    <property type="entry name" value="ABC2_TM"/>
</dbReference>
<evidence type="ECO:0000256" key="2">
    <source>
        <dbReference type="ARBA" id="ARBA00022692"/>
    </source>
</evidence>
<comment type="subcellular location">
    <subcellularLocation>
        <location evidence="1">Membrane</location>
        <topology evidence="1">Multi-pass membrane protein</topology>
    </subcellularLocation>
</comment>
<evidence type="ECO:0000313" key="8">
    <source>
        <dbReference type="Proteomes" id="UP000596145"/>
    </source>
</evidence>
<organism evidence="7 8">
    <name type="scientific">Corynebacterium glucuronolyticum</name>
    <dbReference type="NCBI Taxonomy" id="39791"/>
    <lineage>
        <taxon>Bacteria</taxon>
        <taxon>Bacillati</taxon>
        <taxon>Actinomycetota</taxon>
        <taxon>Actinomycetes</taxon>
        <taxon>Mycobacteriales</taxon>
        <taxon>Corynebacteriaceae</taxon>
        <taxon>Corynebacterium</taxon>
    </lineage>
</organism>
<feature type="transmembrane region" description="Helical" evidence="5">
    <location>
        <begin position="588"/>
        <end position="605"/>
    </location>
</feature>
<sequence>MGAFHLGTNARRFGHGVIPPLAFLVVSILPLLFGGLFVWSYADPLGNLHKVPVAIVNSDEGDKGQTVADKLVESNEMDFHVVSPEDAEKGIADGTYYLGMEIPSNFTDSVTSIKSDNPHQATLAVTLNNANGFITSMLGNQATTLMADTISTTVSHEVVDQLLVGFNTVGEGMDKAVDGAGQLADGAGQLHDGADKAKSGAGTLNEKLGEAAHGAARLASGADELDAGAGKLHDGAAQLDGGLGTALDGATQLSGGLTKLQGATAQLGDGAGKISGGVDTLTGFAAGVDGIVAQLNQAADQLDALPYPEAHGLAAQVRATRDSITTNGSLGQIAALRDGAHQLAYQLGDPTADYRLGIDQATQGARSLVDGLTRLKDGSGTLLAGTTTLTDGTQRLVVGTHQLADGTSQLAAGSDQLVVGLGDLSDGAVRLDDGAGTLALSLSEGAEKLPRFDDDATREDAATAGSHPVGKNLVADTLTTFGVGLSPFFLSLSLWLGSLILYMVLKPINRRAIDSGTSPLRAALTIMVPGLIVGTIQALLLALVQTELIGIEPAHPLQYVGALVFIGAAFNMVVLSIYSFFGATVGRVIVMALMSLQLVSSNGLYPPEVQPGFIQWVHTWDPMRYSTDLLRHVLVGNFPGDPRPETAMWVLLGLLIGGILITVLSNYRERVMMRKDLHPELTL</sequence>
<dbReference type="InterPro" id="IPR011049">
    <property type="entry name" value="Serralysin-like_metalloprot_C"/>
</dbReference>
<name>A0A7T4EG76_9CORY</name>
<dbReference type="Proteomes" id="UP000596145">
    <property type="component" value="Chromosome"/>
</dbReference>
<feature type="transmembrane region" description="Helical" evidence="5">
    <location>
        <begin position="481"/>
        <end position="505"/>
    </location>
</feature>
<evidence type="ECO:0000313" key="7">
    <source>
        <dbReference type="EMBL" id="QQB46809.1"/>
    </source>
</evidence>
<feature type="domain" description="ABC-2 type transporter transmembrane" evidence="6">
    <location>
        <begin position="476"/>
        <end position="664"/>
    </location>
</feature>
<accession>A0A7T4EG76</accession>
<dbReference type="EMBL" id="CP066007">
    <property type="protein sequence ID" value="QQB46809.1"/>
    <property type="molecule type" value="Genomic_DNA"/>
</dbReference>
<dbReference type="AlphaFoldDB" id="A0A7T4EG76"/>
<reference evidence="7 8" key="1">
    <citation type="submission" date="2020-12" db="EMBL/GenBank/DDBJ databases">
        <title>FDA dAtabase for Regulatory Grade micrObial Sequences (FDA-ARGOS): Supporting development and validation of Infectious Disease Dx tests.</title>
        <authorList>
            <person name="Sproer C."/>
            <person name="Gronow S."/>
            <person name="Severitt S."/>
            <person name="Schroder I."/>
            <person name="Tallon L."/>
            <person name="Sadzewicz L."/>
            <person name="Zhao X."/>
            <person name="Boylan J."/>
            <person name="Ott S."/>
            <person name="Bowen H."/>
            <person name="Vavikolanu K."/>
            <person name="Mehta A."/>
            <person name="Aluvathingal J."/>
            <person name="Nadendla S."/>
            <person name="Lowell S."/>
            <person name="Myers T."/>
            <person name="Yan Y."/>
            <person name="Sichtig H."/>
        </authorList>
    </citation>
    <scope>NUCLEOTIDE SEQUENCE [LARGE SCALE GENOMIC DNA]</scope>
    <source>
        <strain evidence="7 8">FDAARGOS_1053</strain>
    </source>
</reference>
<evidence type="ECO:0000256" key="4">
    <source>
        <dbReference type="ARBA" id="ARBA00023136"/>
    </source>
</evidence>
<feature type="transmembrane region" description="Helical" evidence="5">
    <location>
        <begin position="526"/>
        <end position="545"/>
    </location>
</feature>
<proteinExistence type="predicted"/>
<evidence type="ECO:0000256" key="1">
    <source>
        <dbReference type="ARBA" id="ARBA00004141"/>
    </source>
</evidence>
<dbReference type="InterPro" id="IPR051328">
    <property type="entry name" value="T7SS_ABC-Transporter"/>
</dbReference>
<dbReference type="InterPro" id="IPR023908">
    <property type="entry name" value="xxxLxxG_rpt"/>
</dbReference>
<evidence type="ECO:0000256" key="5">
    <source>
        <dbReference type="SAM" id="Phobius"/>
    </source>
</evidence>
<feature type="transmembrane region" description="Helical" evidence="5">
    <location>
        <begin position="21"/>
        <end position="42"/>
    </location>
</feature>
<protein>
    <submittedName>
        <fullName evidence="7">YhgE/Pip domain-containing protein</fullName>
    </submittedName>
</protein>
<dbReference type="SUPFAM" id="SSF101967">
    <property type="entry name" value="Adhesin YadA, collagen-binding domain"/>
    <property type="match status" value="1"/>
</dbReference>
<dbReference type="GeneID" id="92758832"/>
<dbReference type="GO" id="GO:0140359">
    <property type="term" value="F:ABC-type transporter activity"/>
    <property type="evidence" value="ECO:0007669"/>
    <property type="project" value="InterPro"/>
</dbReference>
<evidence type="ECO:0000259" key="6">
    <source>
        <dbReference type="Pfam" id="PF12698"/>
    </source>
</evidence>
<dbReference type="InterPro" id="IPR017500">
    <property type="entry name" value="Phage_infect_YhgE_N"/>
</dbReference>
<feature type="domain" description="ABC-2 type transporter transmembrane" evidence="6">
    <location>
        <begin position="23"/>
        <end position="147"/>
    </location>
</feature>
<keyword evidence="2 5" id="KW-0812">Transmembrane</keyword>
<evidence type="ECO:0000256" key="3">
    <source>
        <dbReference type="ARBA" id="ARBA00022989"/>
    </source>
</evidence>
<dbReference type="NCBIfam" id="TIGR03062">
    <property type="entry name" value="pip_yhgE_Cterm"/>
    <property type="match status" value="1"/>
</dbReference>
<keyword evidence="4 5" id="KW-0472">Membrane</keyword>
<dbReference type="GO" id="GO:0016020">
    <property type="term" value="C:membrane"/>
    <property type="evidence" value="ECO:0007669"/>
    <property type="project" value="UniProtKB-SubCell"/>
</dbReference>
<dbReference type="PANTHER" id="PTHR43077">
    <property type="entry name" value="TRANSPORT PERMEASE YVFS-RELATED"/>
    <property type="match status" value="1"/>
</dbReference>
<dbReference type="NCBIfam" id="TIGR03057">
    <property type="entry name" value="xxxLxxG_by_4"/>
    <property type="match status" value="5"/>
</dbReference>
<dbReference type="RefSeq" id="WP_084037201.1">
    <property type="nucleotide sequence ID" value="NZ_CP066007.1"/>
</dbReference>